<keyword evidence="1" id="KW-0547">Nucleotide-binding</keyword>
<keyword evidence="2" id="KW-0342">GTP-binding</keyword>
<dbReference type="InterPro" id="IPR027417">
    <property type="entry name" value="P-loop_NTPase"/>
</dbReference>
<reference evidence="4 5" key="1">
    <citation type="journal article" date="2024" name="BMC Biol.">
        <title>Comparative genomics of Ascetosporea gives new insight into the evolutionary basis for animal parasitism in Rhizaria.</title>
        <authorList>
            <person name="Hiltunen Thoren M."/>
            <person name="Onut-Brannstrom I."/>
            <person name="Alfjorden A."/>
            <person name="Peckova H."/>
            <person name="Swords F."/>
            <person name="Hooper C."/>
            <person name="Holzer A.S."/>
            <person name="Bass D."/>
            <person name="Burki F."/>
        </authorList>
    </citation>
    <scope>NUCLEOTIDE SEQUENCE [LARGE SCALE GENOMIC DNA]</scope>
    <source>
        <strain evidence="4">20-A016</strain>
    </source>
</reference>
<evidence type="ECO:0000313" key="4">
    <source>
        <dbReference type="EMBL" id="MES1921300.1"/>
    </source>
</evidence>
<dbReference type="InterPro" id="IPR050100">
    <property type="entry name" value="TRAFAC_GTPase_members"/>
</dbReference>
<dbReference type="PANTHER" id="PTHR23115">
    <property type="entry name" value="TRANSLATION FACTOR"/>
    <property type="match status" value="1"/>
</dbReference>
<evidence type="ECO:0000256" key="2">
    <source>
        <dbReference type="ARBA" id="ARBA00023134"/>
    </source>
</evidence>
<dbReference type="EMBL" id="JBDODL010001228">
    <property type="protein sequence ID" value="MES1921300.1"/>
    <property type="molecule type" value="Genomic_DNA"/>
</dbReference>
<dbReference type="PROSITE" id="PS51722">
    <property type="entry name" value="G_TR_2"/>
    <property type="match status" value="1"/>
</dbReference>
<sequence>MTTEYNFHDNREHFNIVFIGHVDAGKSTTCGHILLLTGKTDERTICKYKEMAKEKNRESWWIAYIMDTSEDERNKGKTVEVGMADFETQKRRYSILDAPGHKNYVPAMISGAAQADIGILVISARKGEYEAGFQRGGQTREHALLAKTLGIGKLVIAVNKMDDETVNWSKERYDFIIEKTTVFLKQCGFREKGLNIKIFQFQLFSN</sequence>
<keyword evidence="5" id="KW-1185">Reference proteome</keyword>
<dbReference type="Gene3D" id="3.40.50.300">
    <property type="entry name" value="P-loop containing nucleotide triphosphate hydrolases"/>
    <property type="match status" value="1"/>
</dbReference>
<dbReference type="Pfam" id="PF00009">
    <property type="entry name" value="GTP_EFTU"/>
    <property type="match status" value="1"/>
</dbReference>
<dbReference type="CDD" id="cd01883">
    <property type="entry name" value="EF1_alpha"/>
    <property type="match status" value="1"/>
</dbReference>
<gene>
    <name evidence="4" type="primary">SUP35_1</name>
    <name evidence="4" type="ORF">MHBO_002847</name>
</gene>
<proteinExistence type="predicted"/>
<name>A0ABV2ANR2_9EUKA</name>
<comment type="caution">
    <text evidence="4">The sequence shown here is derived from an EMBL/GenBank/DDBJ whole genome shotgun (WGS) entry which is preliminary data.</text>
</comment>
<accession>A0ABV2ANR2</accession>
<feature type="domain" description="Tr-type G" evidence="3">
    <location>
        <begin position="11"/>
        <end position="206"/>
    </location>
</feature>
<evidence type="ECO:0000313" key="5">
    <source>
        <dbReference type="Proteomes" id="UP001439008"/>
    </source>
</evidence>
<dbReference type="PROSITE" id="PS00301">
    <property type="entry name" value="G_TR_1"/>
    <property type="match status" value="1"/>
</dbReference>
<dbReference type="SUPFAM" id="SSF52540">
    <property type="entry name" value="P-loop containing nucleoside triphosphate hydrolases"/>
    <property type="match status" value="1"/>
</dbReference>
<evidence type="ECO:0000256" key="1">
    <source>
        <dbReference type="ARBA" id="ARBA00022741"/>
    </source>
</evidence>
<protein>
    <submittedName>
        <fullName evidence="4">Translation termination factor GTPase eRF3</fullName>
    </submittedName>
</protein>
<dbReference type="InterPro" id="IPR000795">
    <property type="entry name" value="T_Tr_GTP-bd_dom"/>
</dbReference>
<dbReference type="InterPro" id="IPR031157">
    <property type="entry name" value="G_TR_CS"/>
</dbReference>
<organism evidence="4 5">
    <name type="scientific">Bonamia ostreae</name>
    <dbReference type="NCBI Taxonomy" id="126728"/>
    <lineage>
        <taxon>Eukaryota</taxon>
        <taxon>Sar</taxon>
        <taxon>Rhizaria</taxon>
        <taxon>Endomyxa</taxon>
        <taxon>Ascetosporea</taxon>
        <taxon>Haplosporida</taxon>
        <taxon>Bonamia</taxon>
    </lineage>
</organism>
<evidence type="ECO:0000259" key="3">
    <source>
        <dbReference type="PROSITE" id="PS51722"/>
    </source>
</evidence>
<dbReference type="Proteomes" id="UP001439008">
    <property type="component" value="Unassembled WGS sequence"/>
</dbReference>
<dbReference type="PRINTS" id="PR00315">
    <property type="entry name" value="ELONGATNFCT"/>
</dbReference>